<keyword evidence="8 9" id="KW-0472">Membrane</keyword>
<proteinExistence type="inferred from homology"/>
<evidence type="ECO:0000256" key="9">
    <source>
        <dbReference type="RuleBase" id="RU910715"/>
    </source>
</evidence>
<evidence type="ECO:0000256" key="4">
    <source>
        <dbReference type="ARBA" id="ARBA00022597"/>
    </source>
</evidence>
<keyword evidence="5 9" id="KW-0812">Transmembrane</keyword>
<evidence type="ECO:0000256" key="3">
    <source>
        <dbReference type="ARBA" id="ARBA00022448"/>
    </source>
</evidence>
<evidence type="ECO:0000256" key="7">
    <source>
        <dbReference type="ARBA" id="ARBA00022989"/>
    </source>
</evidence>
<feature type="transmembrane region" description="Helical" evidence="9">
    <location>
        <begin position="154"/>
        <end position="174"/>
    </location>
</feature>
<dbReference type="PANTHER" id="PTHR10791:SF5">
    <property type="entry name" value="SUGAR TRANSPORTER SWEET"/>
    <property type="match status" value="1"/>
</dbReference>
<evidence type="ECO:0000256" key="8">
    <source>
        <dbReference type="ARBA" id="ARBA00023136"/>
    </source>
</evidence>
<evidence type="ECO:0000256" key="5">
    <source>
        <dbReference type="ARBA" id="ARBA00022692"/>
    </source>
</evidence>
<keyword evidence="11" id="KW-1185">Reference proteome</keyword>
<dbReference type="PANTHER" id="PTHR10791">
    <property type="entry name" value="RAG1-ACTIVATING PROTEIN 1"/>
    <property type="match status" value="1"/>
</dbReference>
<evidence type="ECO:0000256" key="2">
    <source>
        <dbReference type="ARBA" id="ARBA00007809"/>
    </source>
</evidence>
<feature type="transmembrane region" description="Helical" evidence="9">
    <location>
        <begin position="218"/>
        <end position="236"/>
    </location>
</feature>
<dbReference type="InterPro" id="IPR047664">
    <property type="entry name" value="SWEET"/>
</dbReference>
<keyword evidence="7 9" id="KW-1133">Transmembrane helix</keyword>
<feature type="transmembrane region" description="Helical" evidence="9">
    <location>
        <begin position="98"/>
        <end position="118"/>
    </location>
</feature>
<evidence type="ECO:0000256" key="1">
    <source>
        <dbReference type="ARBA" id="ARBA00004127"/>
    </source>
</evidence>
<comment type="subcellular location">
    <subcellularLocation>
        <location evidence="9">Cell membrane</location>
        <topology evidence="9">Multi-pass membrane protein</topology>
    </subcellularLocation>
    <subcellularLocation>
        <location evidence="1">Endomembrane system</location>
        <topology evidence="1">Multi-pass membrane protein</topology>
    </subcellularLocation>
</comment>
<feature type="transmembrane region" description="Helical" evidence="9">
    <location>
        <begin position="125"/>
        <end position="142"/>
    </location>
</feature>
<reference evidence="10 11" key="1">
    <citation type="submission" date="2023-09" db="EMBL/GenBank/DDBJ databases">
        <title>Nesidiocoris tenuis whole genome shotgun sequence.</title>
        <authorList>
            <person name="Shibata T."/>
            <person name="Shimoda M."/>
            <person name="Kobayashi T."/>
            <person name="Uehara T."/>
        </authorList>
    </citation>
    <scope>NUCLEOTIDE SEQUENCE [LARGE SCALE GENOMIC DNA]</scope>
    <source>
        <strain evidence="10 11">Japan</strain>
    </source>
</reference>
<dbReference type="EMBL" id="AP028909">
    <property type="protein sequence ID" value="BES88409.1"/>
    <property type="molecule type" value="Genomic_DNA"/>
</dbReference>
<protein>
    <recommendedName>
        <fullName evidence="9">Sugar transporter SWEET</fullName>
    </recommendedName>
</protein>
<dbReference type="InterPro" id="IPR004316">
    <property type="entry name" value="SWEET_rpt"/>
</dbReference>
<feature type="transmembrane region" description="Helical" evidence="9">
    <location>
        <begin position="42"/>
        <end position="62"/>
    </location>
</feature>
<evidence type="ECO:0000313" key="10">
    <source>
        <dbReference type="EMBL" id="BES88409.1"/>
    </source>
</evidence>
<evidence type="ECO:0000313" key="11">
    <source>
        <dbReference type="Proteomes" id="UP001307889"/>
    </source>
</evidence>
<comment type="similarity">
    <text evidence="2 9">Belongs to the SWEET sugar transporter family.</text>
</comment>
<evidence type="ECO:0000256" key="6">
    <source>
        <dbReference type="ARBA" id="ARBA00022737"/>
    </source>
</evidence>
<dbReference type="Gene3D" id="1.20.1280.290">
    <property type="match status" value="2"/>
</dbReference>
<feature type="transmembrane region" description="Helical" evidence="9">
    <location>
        <begin position="69"/>
        <end position="86"/>
    </location>
</feature>
<keyword evidence="4 9" id="KW-0762">Sugar transport</keyword>
<feature type="transmembrane region" description="Helical" evidence="9">
    <location>
        <begin position="186"/>
        <end position="206"/>
    </location>
</feature>
<keyword evidence="3 9" id="KW-0813">Transport</keyword>
<keyword evidence="6" id="KW-0677">Repeat</keyword>
<dbReference type="Pfam" id="PF03083">
    <property type="entry name" value="MtN3_slv"/>
    <property type="match status" value="2"/>
</dbReference>
<sequence>MWTLIEPDLKLPLWHQKTSSSASPPRYCIMALKDYQNLLGRLAGSLGVCHLIIPGMICLQIIRQGNTENISPLHFIIGGCITIMKMRHGQLLNSSHMITSTAVGFSLCCIYISIFTLYTDNRKRVLTLIGRSAVVPALLIGYTFMDDESRAEKVYGSACTALMFCLMSFPLFKIKEIVRQKHTGDLSLAMALFGAVHSSLWFLYSLTLGNYIEIFSRFLGVAMLAPQLVLFCLYPMPKSTSQKVKKSE</sequence>
<name>A0ABN7ABB0_9HEMI</name>
<accession>A0ABN7ABB0</accession>
<dbReference type="Proteomes" id="UP001307889">
    <property type="component" value="Chromosome 1"/>
</dbReference>
<gene>
    <name evidence="10" type="ORF">NTJ_01215</name>
</gene>
<organism evidence="10 11">
    <name type="scientific">Nesidiocoris tenuis</name>
    <dbReference type="NCBI Taxonomy" id="355587"/>
    <lineage>
        <taxon>Eukaryota</taxon>
        <taxon>Metazoa</taxon>
        <taxon>Ecdysozoa</taxon>
        <taxon>Arthropoda</taxon>
        <taxon>Hexapoda</taxon>
        <taxon>Insecta</taxon>
        <taxon>Pterygota</taxon>
        <taxon>Neoptera</taxon>
        <taxon>Paraneoptera</taxon>
        <taxon>Hemiptera</taxon>
        <taxon>Heteroptera</taxon>
        <taxon>Panheteroptera</taxon>
        <taxon>Cimicomorpha</taxon>
        <taxon>Miridae</taxon>
        <taxon>Dicyphina</taxon>
        <taxon>Nesidiocoris</taxon>
    </lineage>
</organism>
<comment type="function">
    <text evidence="9">Mediates sugar transport across membranes.</text>
</comment>